<organism evidence="2 3">
    <name type="scientific">Cherax quadricarinatus</name>
    <name type="common">Australian red claw crayfish</name>
    <dbReference type="NCBI Taxonomy" id="27406"/>
    <lineage>
        <taxon>Eukaryota</taxon>
        <taxon>Metazoa</taxon>
        <taxon>Ecdysozoa</taxon>
        <taxon>Arthropoda</taxon>
        <taxon>Crustacea</taxon>
        <taxon>Multicrustacea</taxon>
        <taxon>Malacostraca</taxon>
        <taxon>Eumalacostraca</taxon>
        <taxon>Eucarida</taxon>
        <taxon>Decapoda</taxon>
        <taxon>Pleocyemata</taxon>
        <taxon>Astacidea</taxon>
        <taxon>Parastacoidea</taxon>
        <taxon>Parastacidae</taxon>
        <taxon>Cherax</taxon>
    </lineage>
</organism>
<accession>A0AAW0X437</accession>
<sequence length="210" mass="23579">MGEPLEAVEGSDSEISRLFPKCRPRSATHTPTTTPTTTPTDVRRSRLNLNCVLDSDDNDNYEPQHPTGDLPRLYDNSKLSRDSGSSGRMSVDSGSGSRSGSTPGSRSDSHSGSHSESKMERSAEDVDMDVDVSVVSAYDDYEDRYMRSSVLDSSYEEAPQPPPASRHQPQRREHFRLRDSRIEIAGGREVFSHSRSRPARRRHDESQRRR</sequence>
<evidence type="ECO:0000313" key="2">
    <source>
        <dbReference type="EMBL" id="KAK8735099.1"/>
    </source>
</evidence>
<feature type="compositionally biased region" description="Low complexity" evidence="1">
    <location>
        <begin position="28"/>
        <end position="40"/>
    </location>
</feature>
<dbReference type="EMBL" id="JARKIK010000048">
    <property type="protein sequence ID" value="KAK8735099.1"/>
    <property type="molecule type" value="Genomic_DNA"/>
</dbReference>
<keyword evidence="3" id="KW-1185">Reference proteome</keyword>
<feature type="region of interest" description="Disordered" evidence="1">
    <location>
        <begin position="149"/>
        <end position="210"/>
    </location>
</feature>
<dbReference type="AlphaFoldDB" id="A0AAW0X437"/>
<feature type="compositionally biased region" description="Low complexity" evidence="1">
    <location>
        <begin position="82"/>
        <end position="106"/>
    </location>
</feature>
<evidence type="ECO:0000256" key="1">
    <source>
        <dbReference type="SAM" id="MobiDB-lite"/>
    </source>
</evidence>
<comment type="caution">
    <text evidence="2">The sequence shown here is derived from an EMBL/GenBank/DDBJ whole genome shotgun (WGS) entry which is preliminary data.</text>
</comment>
<feature type="compositionally biased region" description="Basic and acidic residues" evidence="1">
    <location>
        <begin position="107"/>
        <end position="124"/>
    </location>
</feature>
<feature type="compositionally biased region" description="Basic and acidic residues" evidence="1">
    <location>
        <begin position="170"/>
        <end position="182"/>
    </location>
</feature>
<proteinExistence type="predicted"/>
<evidence type="ECO:0000313" key="3">
    <source>
        <dbReference type="Proteomes" id="UP001445076"/>
    </source>
</evidence>
<dbReference type="Proteomes" id="UP001445076">
    <property type="component" value="Unassembled WGS sequence"/>
</dbReference>
<reference evidence="2 3" key="1">
    <citation type="journal article" date="2024" name="BMC Genomics">
        <title>Genome assembly of redclaw crayfish (Cherax quadricarinatus) provides insights into its immune adaptation and hypoxia tolerance.</title>
        <authorList>
            <person name="Liu Z."/>
            <person name="Zheng J."/>
            <person name="Li H."/>
            <person name="Fang K."/>
            <person name="Wang S."/>
            <person name="He J."/>
            <person name="Zhou D."/>
            <person name="Weng S."/>
            <person name="Chi M."/>
            <person name="Gu Z."/>
            <person name="He J."/>
            <person name="Li F."/>
            <person name="Wang M."/>
        </authorList>
    </citation>
    <scope>NUCLEOTIDE SEQUENCE [LARGE SCALE GENOMIC DNA]</scope>
    <source>
        <strain evidence="2">ZL_2023a</strain>
    </source>
</reference>
<protein>
    <submittedName>
        <fullName evidence="2">Uncharacterized protein</fullName>
    </submittedName>
</protein>
<name>A0AAW0X437_CHEQU</name>
<feature type="non-terminal residue" evidence="2">
    <location>
        <position position="210"/>
    </location>
</feature>
<feature type="region of interest" description="Disordered" evidence="1">
    <location>
        <begin position="1"/>
        <end position="131"/>
    </location>
</feature>
<gene>
    <name evidence="2" type="ORF">OTU49_005493</name>
</gene>